<organism evidence="2 3">
    <name type="scientific">Sphingomonas chungangi</name>
    <dbReference type="NCBI Taxonomy" id="2683589"/>
    <lineage>
        <taxon>Bacteria</taxon>
        <taxon>Pseudomonadati</taxon>
        <taxon>Pseudomonadota</taxon>
        <taxon>Alphaproteobacteria</taxon>
        <taxon>Sphingomonadales</taxon>
        <taxon>Sphingomonadaceae</taxon>
        <taxon>Sphingomonas</taxon>
    </lineage>
</organism>
<keyword evidence="1" id="KW-0732">Signal</keyword>
<feature type="signal peptide" evidence="1">
    <location>
        <begin position="1"/>
        <end position="22"/>
    </location>
</feature>
<evidence type="ECO:0008006" key="4">
    <source>
        <dbReference type="Google" id="ProtNLM"/>
    </source>
</evidence>
<gene>
    <name evidence="2" type="ORF">HZF05_08000</name>
</gene>
<dbReference type="AlphaFoldDB" id="A0A838L3S5"/>
<evidence type="ECO:0000313" key="3">
    <source>
        <dbReference type="Proteomes" id="UP000570166"/>
    </source>
</evidence>
<proteinExistence type="predicted"/>
<feature type="chain" id="PRO_5032673665" description="Tetratricopeptide repeat protein" evidence="1">
    <location>
        <begin position="23"/>
        <end position="227"/>
    </location>
</feature>
<reference evidence="2 3" key="1">
    <citation type="submission" date="2020-07" db="EMBL/GenBank/DDBJ databases">
        <authorList>
            <person name="Sun Q."/>
        </authorList>
    </citation>
    <scope>NUCLEOTIDE SEQUENCE [LARGE SCALE GENOMIC DNA]</scope>
    <source>
        <strain evidence="2 3">CGMCC 1.13654</strain>
    </source>
</reference>
<comment type="caution">
    <text evidence="2">The sequence shown here is derived from an EMBL/GenBank/DDBJ whole genome shotgun (WGS) entry which is preliminary data.</text>
</comment>
<accession>A0A838L3S5</accession>
<sequence>MRFQSLAVAAVAIVACVAPAHAASPREELIRAAFATHDKGQALALVDQAISDSQAILAQSPGDREAKLQQALGIGYRGQLKRSPTDAKTAHGLIQSLANSDPRDPEAQIAMAGWHLTAVGDLGNFLARTLLGANRDAGLAALDKAVAMGGNRSFFAGYAALIRIKLDSSDTATALRLAQRAASEPAPGPIDRVMQRAAQRIIPMLQAGDGAGASKLAKQLLPFGTLS</sequence>
<dbReference type="PROSITE" id="PS51257">
    <property type="entry name" value="PROKAR_LIPOPROTEIN"/>
    <property type="match status" value="1"/>
</dbReference>
<dbReference type="Proteomes" id="UP000570166">
    <property type="component" value="Unassembled WGS sequence"/>
</dbReference>
<protein>
    <recommendedName>
        <fullName evidence="4">Tetratricopeptide repeat protein</fullName>
    </recommendedName>
</protein>
<keyword evidence="3" id="KW-1185">Reference proteome</keyword>
<dbReference type="EMBL" id="JACEIB010000005">
    <property type="protein sequence ID" value="MBA2934041.1"/>
    <property type="molecule type" value="Genomic_DNA"/>
</dbReference>
<dbReference type="RefSeq" id="WP_160366264.1">
    <property type="nucleotide sequence ID" value="NZ_JACEIB010000005.1"/>
</dbReference>
<evidence type="ECO:0000313" key="2">
    <source>
        <dbReference type="EMBL" id="MBA2934041.1"/>
    </source>
</evidence>
<evidence type="ECO:0000256" key="1">
    <source>
        <dbReference type="SAM" id="SignalP"/>
    </source>
</evidence>
<name>A0A838L3S5_9SPHN</name>